<evidence type="ECO:0000313" key="3">
    <source>
        <dbReference type="Proteomes" id="UP001233999"/>
    </source>
</evidence>
<keyword evidence="1" id="KW-1133">Transmembrane helix</keyword>
<accession>A0AAD7ZB19</accession>
<evidence type="ECO:0000256" key="1">
    <source>
        <dbReference type="SAM" id="Phobius"/>
    </source>
</evidence>
<sequence>YLAGPSYTVLVRMTGVPIECTVFIGESVVESLLYTYIFLLIIFIVVPVMVHTASISLIVPSTLHPPAMTRRSIKNGMKWIIIAALLLRRMDLILTMYIALKRDLTHKKFGFRPVIFIFKIFGPNRMLMKATTTIPLHVYPIVLLRT</sequence>
<name>A0AAD7ZB19_DIPPU</name>
<dbReference type="Proteomes" id="UP001233999">
    <property type="component" value="Unassembled WGS sequence"/>
</dbReference>
<keyword evidence="1" id="KW-0472">Membrane</keyword>
<evidence type="ECO:0000313" key="2">
    <source>
        <dbReference type="EMBL" id="KAJ9577221.1"/>
    </source>
</evidence>
<keyword evidence="3" id="KW-1185">Reference proteome</keyword>
<feature type="transmembrane region" description="Helical" evidence="1">
    <location>
        <begin position="79"/>
        <end position="100"/>
    </location>
</feature>
<gene>
    <name evidence="2" type="ORF">L9F63_006195</name>
</gene>
<proteinExistence type="predicted"/>
<keyword evidence="1" id="KW-0812">Transmembrane</keyword>
<reference evidence="2" key="2">
    <citation type="submission" date="2023-05" db="EMBL/GenBank/DDBJ databases">
        <authorList>
            <person name="Fouks B."/>
        </authorList>
    </citation>
    <scope>NUCLEOTIDE SEQUENCE</scope>
    <source>
        <strain evidence="2">Stay&amp;Tobe</strain>
        <tissue evidence="2">Testes</tissue>
    </source>
</reference>
<reference evidence="2" key="1">
    <citation type="journal article" date="2023" name="IScience">
        <title>Live-bearing cockroach genome reveals convergent evolutionary mechanisms linked to viviparity in insects and beyond.</title>
        <authorList>
            <person name="Fouks B."/>
            <person name="Harrison M.C."/>
            <person name="Mikhailova A.A."/>
            <person name="Marchal E."/>
            <person name="English S."/>
            <person name="Carruthers M."/>
            <person name="Jennings E.C."/>
            <person name="Chiamaka E.L."/>
            <person name="Frigard R.A."/>
            <person name="Pippel M."/>
            <person name="Attardo G.M."/>
            <person name="Benoit J.B."/>
            <person name="Bornberg-Bauer E."/>
            <person name="Tobe S.S."/>
        </authorList>
    </citation>
    <scope>NUCLEOTIDE SEQUENCE</scope>
    <source>
        <strain evidence="2">Stay&amp;Tobe</strain>
    </source>
</reference>
<organism evidence="2 3">
    <name type="scientific">Diploptera punctata</name>
    <name type="common">Pacific beetle cockroach</name>
    <dbReference type="NCBI Taxonomy" id="6984"/>
    <lineage>
        <taxon>Eukaryota</taxon>
        <taxon>Metazoa</taxon>
        <taxon>Ecdysozoa</taxon>
        <taxon>Arthropoda</taxon>
        <taxon>Hexapoda</taxon>
        <taxon>Insecta</taxon>
        <taxon>Pterygota</taxon>
        <taxon>Neoptera</taxon>
        <taxon>Polyneoptera</taxon>
        <taxon>Dictyoptera</taxon>
        <taxon>Blattodea</taxon>
        <taxon>Blaberoidea</taxon>
        <taxon>Blaberidae</taxon>
        <taxon>Diplopterinae</taxon>
        <taxon>Diploptera</taxon>
    </lineage>
</organism>
<comment type="caution">
    <text evidence="2">The sequence shown here is derived from an EMBL/GenBank/DDBJ whole genome shotgun (WGS) entry which is preliminary data.</text>
</comment>
<feature type="non-terminal residue" evidence="2">
    <location>
        <position position="146"/>
    </location>
</feature>
<dbReference type="AlphaFoldDB" id="A0AAD7ZB19"/>
<dbReference type="EMBL" id="JASPKZ010009370">
    <property type="protein sequence ID" value="KAJ9577221.1"/>
    <property type="molecule type" value="Genomic_DNA"/>
</dbReference>
<feature type="transmembrane region" description="Helical" evidence="1">
    <location>
        <begin position="33"/>
        <end position="59"/>
    </location>
</feature>
<feature type="non-terminal residue" evidence="2">
    <location>
        <position position="1"/>
    </location>
</feature>
<protein>
    <submittedName>
        <fullName evidence="2">Uncharacterized protein</fullName>
    </submittedName>
</protein>